<sequence length="317" mass="35064">MSRRRPRSQRRSEYQRAVRPAFRHGINATPVTLPEADFGTLGEWAEDRFGAEGARAFDRGDVFYDFSVPANAADPYRPGQRVWLFRPVPDEPAEPIILDVVHRGPRFMVVDKPHGIATIPRGMYVAKSVTIAARRQFSNDDVVAAHRLDAETAGLVLLTGEPRWRGAYQDMFAKRAVTKVYVAVAPVIDLGGGEDGWLTVDLRLEREPGALAVSVVDGEPNARTHIRLARELGDGLALYELRPISGRLHQLRATMNHLGAPIVGDPLYPTVLSLEETAARDLPTQLLATELAFTDPVDGSHVHVRTRRRLALAPDIP</sequence>
<dbReference type="RefSeq" id="WP_164712297.1">
    <property type="nucleotide sequence ID" value="NZ_LR134476.1"/>
</dbReference>
<accession>A0A448PCY8</accession>
<evidence type="ECO:0000256" key="1">
    <source>
        <dbReference type="ARBA" id="ARBA00000073"/>
    </source>
</evidence>
<feature type="domain" description="Pseudouridine synthase RsuA/RluA-like" evidence="4">
    <location>
        <begin position="107"/>
        <end position="257"/>
    </location>
</feature>
<dbReference type="Proteomes" id="UP000269542">
    <property type="component" value="Chromosome"/>
</dbReference>
<dbReference type="Gene3D" id="3.30.2350.10">
    <property type="entry name" value="Pseudouridine synthase"/>
    <property type="match status" value="1"/>
</dbReference>
<keyword evidence="5" id="KW-0413">Isomerase</keyword>
<protein>
    <recommendedName>
        <fullName evidence="2">RNA pseudouridylate synthase</fullName>
    </recommendedName>
    <alternativeName>
        <fullName evidence="3">RNA-uridine isomerase</fullName>
    </alternativeName>
</protein>
<dbReference type="PANTHER" id="PTHR21600">
    <property type="entry name" value="MITOCHONDRIAL RNA PSEUDOURIDINE SYNTHASE"/>
    <property type="match status" value="1"/>
</dbReference>
<dbReference type="GO" id="GO:0003723">
    <property type="term" value="F:RNA binding"/>
    <property type="evidence" value="ECO:0007669"/>
    <property type="project" value="InterPro"/>
</dbReference>
<evidence type="ECO:0000256" key="2">
    <source>
        <dbReference type="ARBA" id="ARBA00031870"/>
    </source>
</evidence>
<gene>
    <name evidence="5" type="primary">rluA</name>
    <name evidence="5" type="ORF">NCTC13354_00472</name>
</gene>
<dbReference type="PANTHER" id="PTHR21600:SF84">
    <property type="entry name" value="PSEUDOURIDINE SYNTHASE RSUA_RLUA-LIKE DOMAIN-CONTAINING PROTEIN"/>
    <property type="match status" value="1"/>
</dbReference>
<evidence type="ECO:0000256" key="3">
    <source>
        <dbReference type="ARBA" id="ARBA00033164"/>
    </source>
</evidence>
<comment type="catalytic activity">
    <reaction evidence="1">
        <text>a uridine in RNA = a pseudouridine in RNA</text>
        <dbReference type="Rhea" id="RHEA:48348"/>
        <dbReference type="Rhea" id="RHEA-COMP:12068"/>
        <dbReference type="Rhea" id="RHEA-COMP:12069"/>
        <dbReference type="ChEBI" id="CHEBI:65314"/>
        <dbReference type="ChEBI" id="CHEBI:65315"/>
    </reaction>
</comment>
<evidence type="ECO:0000313" key="5">
    <source>
        <dbReference type="EMBL" id="VEI12778.1"/>
    </source>
</evidence>
<dbReference type="InterPro" id="IPR020103">
    <property type="entry name" value="PsdUridine_synth_cat_dom_sf"/>
</dbReference>
<dbReference type="InterPro" id="IPR006145">
    <property type="entry name" value="PsdUridine_synth_RsuA/RluA"/>
</dbReference>
<reference evidence="5 6" key="1">
    <citation type="submission" date="2018-12" db="EMBL/GenBank/DDBJ databases">
        <authorList>
            <consortium name="Pathogen Informatics"/>
        </authorList>
    </citation>
    <scope>NUCLEOTIDE SEQUENCE [LARGE SCALE GENOMIC DNA]</scope>
    <source>
        <strain evidence="5 6">NCTC13354</strain>
    </source>
</reference>
<dbReference type="Pfam" id="PF00849">
    <property type="entry name" value="PseudoU_synth_2"/>
    <property type="match status" value="1"/>
</dbReference>
<dbReference type="InterPro" id="IPR050188">
    <property type="entry name" value="RluA_PseudoU_synthase"/>
</dbReference>
<proteinExistence type="predicted"/>
<dbReference type="EMBL" id="LR134476">
    <property type="protein sequence ID" value="VEI12778.1"/>
    <property type="molecule type" value="Genomic_DNA"/>
</dbReference>
<dbReference type="GO" id="GO:0009982">
    <property type="term" value="F:pseudouridine synthase activity"/>
    <property type="evidence" value="ECO:0007669"/>
    <property type="project" value="InterPro"/>
</dbReference>
<evidence type="ECO:0000313" key="6">
    <source>
        <dbReference type="Proteomes" id="UP000269542"/>
    </source>
</evidence>
<dbReference type="SUPFAM" id="SSF55120">
    <property type="entry name" value="Pseudouridine synthase"/>
    <property type="match status" value="1"/>
</dbReference>
<evidence type="ECO:0000259" key="4">
    <source>
        <dbReference type="Pfam" id="PF00849"/>
    </source>
</evidence>
<dbReference type="KEGG" id="tbw:NCTC13354_00472"/>
<keyword evidence="6" id="KW-1185">Reference proteome</keyword>
<name>A0A448PCY8_9ACTO</name>
<dbReference type="AlphaFoldDB" id="A0A448PCY8"/>
<dbReference type="GO" id="GO:0000455">
    <property type="term" value="P:enzyme-directed rRNA pseudouridine synthesis"/>
    <property type="evidence" value="ECO:0007669"/>
    <property type="project" value="TreeGrafter"/>
</dbReference>
<organism evidence="5 6">
    <name type="scientific">Trueperella bialowiezensis</name>
    <dbReference type="NCBI Taxonomy" id="312285"/>
    <lineage>
        <taxon>Bacteria</taxon>
        <taxon>Bacillati</taxon>
        <taxon>Actinomycetota</taxon>
        <taxon>Actinomycetes</taxon>
        <taxon>Actinomycetales</taxon>
        <taxon>Actinomycetaceae</taxon>
        <taxon>Trueperella</taxon>
    </lineage>
</organism>
<dbReference type="GO" id="GO:0140098">
    <property type="term" value="F:catalytic activity, acting on RNA"/>
    <property type="evidence" value="ECO:0007669"/>
    <property type="project" value="UniProtKB-ARBA"/>
</dbReference>